<keyword evidence="4" id="KW-0732">Signal</keyword>
<dbReference type="InterPro" id="IPR013320">
    <property type="entry name" value="ConA-like_dom_sf"/>
</dbReference>
<evidence type="ECO:0000256" key="2">
    <source>
        <dbReference type="ARBA" id="ARBA00023295"/>
    </source>
</evidence>
<dbReference type="InterPro" id="IPR008264">
    <property type="entry name" value="Beta_glucanase"/>
</dbReference>
<dbReference type="GO" id="GO:0004553">
    <property type="term" value="F:hydrolase activity, hydrolyzing O-glycosyl compounds"/>
    <property type="evidence" value="ECO:0007669"/>
    <property type="project" value="InterPro"/>
</dbReference>
<evidence type="ECO:0000313" key="6">
    <source>
        <dbReference type="EMBL" id="RKP06642.1"/>
    </source>
</evidence>
<dbReference type="GO" id="GO:0030246">
    <property type="term" value="F:carbohydrate binding"/>
    <property type="evidence" value="ECO:0007669"/>
    <property type="project" value="UniProtKB-KW"/>
</dbReference>
<dbReference type="Gene3D" id="2.60.120.200">
    <property type="match status" value="1"/>
</dbReference>
<dbReference type="EMBL" id="KZ992845">
    <property type="protein sequence ID" value="RKP06642.1"/>
    <property type="molecule type" value="Genomic_DNA"/>
</dbReference>
<keyword evidence="1" id="KW-0378">Hydrolase</keyword>
<evidence type="ECO:0000259" key="5">
    <source>
        <dbReference type="PROSITE" id="PS51762"/>
    </source>
</evidence>
<dbReference type="PROSITE" id="PS01034">
    <property type="entry name" value="GH16_1"/>
    <property type="match status" value="1"/>
</dbReference>
<evidence type="ECO:0000256" key="3">
    <source>
        <dbReference type="PIRSR" id="PIRSR608264-1"/>
    </source>
</evidence>
<dbReference type="AlphaFoldDB" id="A0A4P9XLG3"/>
<reference evidence="7" key="1">
    <citation type="journal article" date="2018" name="Nat. Microbiol.">
        <title>Leveraging single-cell genomics to expand the fungal tree of life.</title>
        <authorList>
            <person name="Ahrendt S.R."/>
            <person name="Quandt C.A."/>
            <person name="Ciobanu D."/>
            <person name="Clum A."/>
            <person name="Salamov A."/>
            <person name="Andreopoulos B."/>
            <person name="Cheng J.F."/>
            <person name="Woyke T."/>
            <person name="Pelin A."/>
            <person name="Henrissat B."/>
            <person name="Reynolds N.K."/>
            <person name="Benny G.L."/>
            <person name="Smith M.E."/>
            <person name="James T.Y."/>
            <person name="Grigoriev I.V."/>
        </authorList>
    </citation>
    <scope>NUCLEOTIDE SEQUENCE [LARGE SCALE GENOMIC DNA]</scope>
    <source>
        <strain evidence="7">RSA 1356</strain>
    </source>
</reference>
<evidence type="ECO:0000256" key="1">
    <source>
        <dbReference type="ARBA" id="ARBA00022801"/>
    </source>
</evidence>
<dbReference type="InterPro" id="IPR008263">
    <property type="entry name" value="GH16_AS"/>
</dbReference>
<dbReference type="PANTHER" id="PTHR31062">
    <property type="entry name" value="XYLOGLUCAN ENDOTRANSGLUCOSYLASE/HYDROLASE PROTEIN 8-RELATED"/>
    <property type="match status" value="1"/>
</dbReference>
<name>A0A4P9XLG3_9FUNG</name>
<gene>
    <name evidence="6" type="ORF">THASP1DRAFT_31546</name>
</gene>
<sequence length="265" mass="29966">MSLLFATVFAAYVASVFQLLEITKIAAWHFGINNGIPYKVNMNTRQLQHGEHLTPFSCAPVVYNFNYESDLAAFTDPEFSNNYCAQNAFIADGSLVLRLTAECGPSIGPVLEFREGRVEARVRTGKTSGVVTSLYLRSGIGTEGDQDEVDVEFVGKDPTHFQSFFWVGGQRGQAEPDYHDVGHDTSKDFHIYGIDYRADAIKWLFDGKVVRVLRRSNTAKFPTKPQRFKATIWDGNSFDDWAGNGSAVEFPQYAYFDWIRFWPYC</sequence>
<keyword evidence="6" id="KW-0430">Lectin</keyword>
<evidence type="ECO:0000313" key="7">
    <source>
        <dbReference type="Proteomes" id="UP000271241"/>
    </source>
</evidence>
<feature type="active site" description="Proton donor" evidence="3">
    <location>
        <position position="152"/>
    </location>
</feature>
<dbReference type="SUPFAM" id="SSF49899">
    <property type="entry name" value="Concanavalin A-like lectins/glucanases"/>
    <property type="match status" value="1"/>
</dbReference>
<feature type="active site" description="Nucleophile" evidence="3">
    <location>
        <position position="148"/>
    </location>
</feature>
<organism evidence="6 7">
    <name type="scientific">Thamnocephalis sphaerospora</name>
    <dbReference type="NCBI Taxonomy" id="78915"/>
    <lineage>
        <taxon>Eukaryota</taxon>
        <taxon>Fungi</taxon>
        <taxon>Fungi incertae sedis</taxon>
        <taxon>Zoopagomycota</taxon>
        <taxon>Zoopagomycotina</taxon>
        <taxon>Zoopagomycetes</taxon>
        <taxon>Zoopagales</taxon>
        <taxon>Sigmoideomycetaceae</taxon>
        <taxon>Thamnocephalis</taxon>
    </lineage>
</organism>
<dbReference type="OrthoDB" id="4781at2759"/>
<dbReference type="Pfam" id="PF00722">
    <property type="entry name" value="Glyco_hydro_16"/>
    <property type="match status" value="1"/>
</dbReference>
<keyword evidence="7" id="KW-1185">Reference proteome</keyword>
<proteinExistence type="predicted"/>
<dbReference type="InterPro" id="IPR000757">
    <property type="entry name" value="Beta-glucanase-like"/>
</dbReference>
<accession>A0A4P9XLG3</accession>
<feature type="chain" id="PRO_5020301678" evidence="4">
    <location>
        <begin position="19"/>
        <end position="265"/>
    </location>
</feature>
<dbReference type="STRING" id="78915.A0A4P9XLG3"/>
<keyword evidence="2" id="KW-0326">Glycosidase</keyword>
<dbReference type="PRINTS" id="PR00737">
    <property type="entry name" value="GLHYDRLASE16"/>
</dbReference>
<feature type="signal peptide" evidence="4">
    <location>
        <begin position="1"/>
        <end position="18"/>
    </location>
</feature>
<dbReference type="GO" id="GO:0005975">
    <property type="term" value="P:carbohydrate metabolic process"/>
    <property type="evidence" value="ECO:0007669"/>
    <property type="project" value="InterPro"/>
</dbReference>
<protein>
    <submittedName>
        <fullName evidence="6">Concanavalin A-like lectin/glucanase domain-containing protein</fullName>
    </submittedName>
</protein>
<feature type="domain" description="GH16" evidence="5">
    <location>
        <begin position="31"/>
        <end position="265"/>
    </location>
</feature>
<evidence type="ECO:0000256" key="4">
    <source>
        <dbReference type="SAM" id="SignalP"/>
    </source>
</evidence>
<dbReference type="InterPro" id="IPR044791">
    <property type="entry name" value="Beta-glucanase/XTH"/>
</dbReference>
<dbReference type="Proteomes" id="UP000271241">
    <property type="component" value="Unassembled WGS sequence"/>
</dbReference>
<dbReference type="PROSITE" id="PS51762">
    <property type="entry name" value="GH16_2"/>
    <property type="match status" value="1"/>
</dbReference>